<proteinExistence type="predicted"/>
<evidence type="ECO:0000313" key="2">
    <source>
        <dbReference type="EMBL" id="PPC76728.1"/>
    </source>
</evidence>
<protein>
    <submittedName>
        <fullName evidence="2">Alkylhydroperoxidase</fullName>
    </submittedName>
</protein>
<evidence type="ECO:0000313" key="3">
    <source>
        <dbReference type="Proteomes" id="UP000238196"/>
    </source>
</evidence>
<feature type="domain" description="Carboxymuconolactone decarboxylase-like" evidence="1">
    <location>
        <begin position="12"/>
        <end position="93"/>
    </location>
</feature>
<dbReference type="GO" id="GO:0051920">
    <property type="term" value="F:peroxiredoxin activity"/>
    <property type="evidence" value="ECO:0007669"/>
    <property type="project" value="InterPro"/>
</dbReference>
<evidence type="ECO:0000259" key="1">
    <source>
        <dbReference type="Pfam" id="PF02627"/>
    </source>
</evidence>
<dbReference type="InterPro" id="IPR003779">
    <property type="entry name" value="CMD-like"/>
</dbReference>
<dbReference type="InterPro" id="IPR004675">
    <property type="entry name" value="AhpD_core"/>
</dbReference>
<dbReference type="InterPro" id="IPR029032">
    <property type="entry name" value="AhpD-like"/>
</dbReference>
<dbReference type="Gene3D" id="1.20.1290.10">
    <property type="entry name" value="AhpD-like"/>
    <property type="match status" value="1"/>
</dbReference>
<dbReference type="PANTHER" id="PTHR34846">
    <property type="entry name" value="4-CARBOXYMUCONOLACTONE DECARBOXYLASE FAMILY PROTEIN (AFU_ORTHOLOGUE AFUA_6G11590)"/>
    <property type="match status" value="1"/>
</dbReference>
<dbReference type="NCBIfam" id="TIGR00778">
    <property type="entry name" value="ahpD_dom"/>
    <property type="match status" value="1"/>
</dbReference>
<name>A0A2S5KPM5_9PROT</name>
<dbReference type="Pfam" id="PF02627">
    <property type="entry name" value="CMD"/>
    <property type="match status" value="1"/>
</dbReference>
<dbReference type="AlphaFoldDB" id="A0A2S5KPM5"/>
<sequence length="159" mass="17735">MSQRIDYIQATPELFKKFLDANNAVKQHPAIQQLGDLITIRASQLNGCGFCLDMHVKEAKIHGERELRVHHIAIWRESALFSARERAALLWTEVLTRLPEHGVDDATYAIVREQLSEEELSAITFLIAIINGWNRISIGFKAVPGSADAAYGLDKAGLV</sequence>
<reference evidence="2 3" key="1">
    <citation type="submission" date="2018-02" db="EMBL/GenBank/DDBJ databases">
        <title>novel marine gammaproteobacteria from coastal saline agro ecosystem.</title>
        <authorList>
            <person name="Krishnan R."/>
            <person name="Ramesh Kumar N."/>
        </authorList>
    </citation>
    <scope>NUCLEOTIDE SEQUENCE [LARGE SCALE GENOMIC DNA]</scope>
    <source>
        <strain evidence="2 3">228</strain>
    </source>
</reference>
<dbReference type="Proteomes" id="UP000238196">
    <property type="component" value="Unassembled WGS sequence"/>
</dbReference>
<gene>
    <name evidence="2" type="ORF">C4K68_14090</name>
</gene>
<dbReference type="PANTHER" id="PTHR34846:SF10">
    <property type="entry name" value="CYTOPLASMIC PROTEIN"/>
    <property type="match status" value="1"/>
</dbReference>
<dbReference type="OrthoDB" id="9801997at2"/>
<comment type="caution">
    <text evidence="2">The sequence shown here is derived from an EMBL/GenBank/DDBJ whole genome shotgun (WGS) entry which is preliminary data.</text>
</comment>
<dbReference type="EMBL" id="PRLP01000043">
    <property type="protein sequence ID" value="PPC76728.1"/>
    <property type="molecule type" value="Genomic_DNA"/>
</dbReference>
<organism evidence="2 3">
    <name type="scientific">Proteobacteria bacterium 228</name>
    <dbReference type="NCBI Taxonomy" id="2083153"/>
    <lineage>
        <taxon>Bacteria</taxon>
        <taxon>Pseudomonadati</taxon>
        <taxon>Pseudomonadota</taxon>
    </lineage>
</organism>
<dbReference type="SUPFAM" id="SSF69118">
    <property type="entry name" value="AhpD-like"/>
    <property type="match status" value="1"/>
</dbReference>
<accession>A0A2S5KPM5</accession>